<accession>A0ACB6RP80</accession>
<dbReference type="Proteomes" id="UP000799754">
    <property type="component" value="Unassembled WGS sequence"/>
</dbReference>
<reference evidence="1" key="1">
    <citation type="journal article" date="2020" name="Stud. Mycol.">
        <title>101 Dothideomycetes genomes: a test case for predicting lifestyles and emergence of pathogens.</title>
        <authorList>
            <person name="Haridas S."/>
            <person name="Albert R."/>
            <person name="Binder M."/>
            <person name="Bloem J."/>
            <person name="Labutti K."/>
            <person name="Salamov A."/>
            <person name="Andreopoulos B."/>
            <person name="Baker S."/>
            <person name="Barry K."/>
            <person name="Bills G."/>
            <person name="Bluhm B."/>
            <person name="Cannon C."/>
            <person name="Castanera R."/>
            <person name="Culley D."/>
            <person name="Daum C."/>
            <person name="Ezra D."/>
            <person name="Gonzalez J."/>
            <person name="Henrissat B."/>
            <person name="Kuo A."/>
            <person name="Liang C."/>
            <person name="Lipzen A."/>
            <person name="Lutzoni F."/>
            <person name="Magnuson J."/>
            <person name="Mondo S."/>
            <person name="Nolan M."/>
            <person name="Ohm R."/>
            <person name="Pangilinan J."/>
            <person name="Park H.-J."/>
            <person name="Ramirez L."/>
            <person name="Alfaro M."/>
            <person name="Sun H."/>
            <person name="Tritt A."/>
            <person name="Yoshinaga Y."/>
            <person name="Zwiers L.-H."/>
            <person name="Turgeon B."/>
            <person name="Goodwin S."/>
            <person name="Spatafora J."/>
            <person name="Crous P."/>
            <person name="Grigoriev I."/>
        </authorList>
    </citation>
    <scope>NUCLEOTIDE SEQUENCE</scope>
    <source>
        <strain evidence="1">CBS 525.71</strain>
    </source>
</reference>
<protein>
    <submittedName>
        <fullName evidence="1">HET-domain-containing protein</fullName>
    </submittedName>
</protein>
<evidence type="ECO:0000313" key="1">
    <source>
        <dbReference type="EMBL" id="KAF2623584.1"/>
    </source>
</evidence>
<organism evidence="1 2">
    <name type="scientific">Macroventuria anomochaeta</name>
    <dbReference type="NCBI Taxonomy" id="301207"/>
    <lineage>
        <taxon>Eukaryota</taxon>
        <taxon>Fungi</taxon>
        <taxon>Dikarya</taxon>
        <taxon>Ascomycota</taxon>
        <taxon>Pezizomycotina</taxon>
        <taxon>Dothideomycetes</taxon>
        <taxon>Pleosporomycetidae</taxon>
        <taxon>Pleosporales</taxon>
        <taxon>Pleosporineae</taxon>
        <taxon>Didymellaceae</taxon>
        <taxon>Macroventuria</taxon>
    </lineage>
</organism>
<keyword evidence="2" id="KW-1185">Reference proteome</keyword>
<evidence type="ECO:0000313" key="2">
    <source>
        <dbReference type="Proteomes" id="UP000799754"/>
    </source>
</evidence>
<sequence length="364" mass="41505">MMALNDWNLLHGDAHENTANGVDSSSFSHNPLDHDQASIRLLRILPKRSEFGLIQCELIHATVDASYTCLSYVWGPAARQRLILINGKLFKVRENLWQFLSATCQAYQQLSSIWYWIDALCINQENTVERNHQVAQMGTIYRGAQSMLIWMGIDESTTRLLKVALEAWRLMARCNTFSQFQDAGTQNTDICNLQVAKDLLGFMLHVYWTRAWITQEVLLARNIQLLTDRASVESEQLRPICYLRQGTWWLPMYLTGKKSGCLKGNRWDVDCQVSQHVGQRLYGANPLVKLVGGFPGHISQIPQDQIYSLLSLADIAHKLPVDYRVPAEEFSLQLIETLHRTLCLYSLECLANAMPSACKICTIR</sequence>
<gene>
    <name evidence="1" type="ORF">BU25DRAFT_400656</name>
</gene>
<proteinExistence type="predicted"/>
<dbReference type="EMBL" id="MU006736">
    <property type="protein sequence ID" value="KAF2623584.1"/>
    <property type="molecule type" value="Genomic_DNA"/>
</dbReference>
<comment type="caution">
    <text evidence="1">The sequence shown here is derived from an EMBL/GenBank/DDBJ whole genome shotgun (WGS) entry which is preliminary data.</text>
</comment>
<name>A0ACB6RP80_9PLEO</name>